<dbReference type="PANTHER" id="PTHR35812:SF1">
    <property type="entry name" value="LIPOPROTEIN"/>
    <property type="match status" value="1"/>
</dbReference>
<dbReference type="Pfam" id="PF07603">
    <property type="entry name" value="Lcl_C"/>
    <property type="match status" value="1"/>
</dbReference>
<dbReference type="OrthoDB" id="9793251at2"/>
<feature type="chain" id="PRO_5003941135" description="Lcl C-terminal domain-containing protein" evidence="1">
    <location>
        <begin position="21"/>
        <end position="159"/>
    </location>
</feature>
<dbReference type="STRING" id="1255043.TVNIR_1198"/>
<dbReference type="InterPro" id="IPR011460">
    <property type="entry name" value="Lcl_C"/>
</dbReference>
<gene>
    <name evidence="3" type="ordered locus">TVNIR_1198</name>
</gene>
<dbReference type="eggNOG" id="COG0515">
    <property type="taxonomic scope" value="Bacteria"/>
</dbReference>
<dbReference type="PANTHER" id="PTHR35812">
    <property type="entry name" value="LIPOPROTEIN"/>
    <property type="match status" value="1"/>
</dbReference>
<reference evidence="3" key="1">
    <citation type="submission" date="2015-12" db="EMBL/GenBank/DDBJ databases">
        <authorList>
            <person name="Tikhonova T.V."/>
            <person name="Pavlov A.R."/>
            <person name="Beletsky A.V."/>
            <person name="Mardanov A.V."/>
            <person name="Sorokin D.Y."/>
            <person name="Ravin N.V."/>
            <person name="Popov V.O."/>
        </authorList>
    </citation>
    <scope>NUCLEOTIDE SEQUENCE</scope>
    <source>
        <strain evidence="3">DSM 14787</strain>
    </source>
</reference>
<organism evidence="3 4">
    <name type="scientific">Thioalkalivibrio nitratireducens (strain DSM 14787 / UNIQEM 213 / ALEN2)</name>
    <dbReference type="NCBI Taxonomy" id="1255043"/>
    <lineage>
        <taxon>Bacteria</taxon>
        <taxon>Pseudomonadati</taxon>
        <taxon>Pseudomonadota</taxon>
        <taxon>Gammaproteobacteria</taxon>
        <taxon>Chromatiales</taxon>
        <taxon>Ectothiorhodospiraceae</taxon>
        <taxon>Thioalkalivibrio</taxon>
    </lineage>
</organism>
<dbReference type="EMBL" id="CP003989">
    <property type="protein sequence ID" value="AGA32873.1"/>
    <property type="molecule type" value="Genomic_DNA"/>
</dbReference>
<name>L0DV36_THIND</name>
<accession>L0DV36</accession>
<keyword evidence="4" id="KW-1185">Reference proteome</keyword>
<feature type="signal peptide" evidence="1">
    <location>
        <begin position="1"/>
        <end position="20"/>
    </location>
</feature>
<proteinExistence type="predicted"/>
<evidence type="ECO:0000313" key="3">
    <source>
        <dbReference type="EMBL" id="AGA32873.1"/>
    </source>
</evidence>
<dbReference type="HOGENOM" id="CLU_101405_1_2_6"/>
<evidence type="ECO:0000313" key="4">
    <source>
        <dbReference type="Proteomes" id="UP000010809"/>
    </source>
</evidence>
<evidence type="ECO:0000259" key="2">
    <source>
        <dbReference type="Pfam" id="PF07603"/>
    </source>
</evidence>
<dbReference type="Proteomes" id="UP000010809">
    <property type="component" value="Chromosome"/>
</dbReference>
<dbReference type="AlphaFoldDB" id="L0DV36"/>
<dbReference type="PATRIC" id="fig|1255043.3.peg.1211"/>
<dbReference type="KEGG" id="tni:TVNIR_1198"/>
<feature type="domain" description="Lcl C-terminal" evidence="2">
    <location>
        <begin position="35"/>
        <end position="156"/>
    </location>
</feature>
<sequence length="159" mass="18088">MKRLIAGVALLLAAPLMASADPGDSRYEPIAEGAVIHDHQTGLQWMRCSLGQSWTGQSCSGRADRFTWDQARDLNTEFAGKDGWRLPTMDELQTLVEYRMFNPAIDPTAFPETPPSNFWSSSEAAYDAYYAWSVHFANGFSNWRHKRQRFEARLVRDPE</sequence>
<keyword evidence="1" id="KW-0732">Signal</keyword>
<protein>
    <recommendedName>
        <fullName evidence="2">Lcl C-terminal domain-containing protein</fullName>
    </recommendedName>
</protein>
<evidence type="ECO:0000256" key="1">
    <source>
        <dbReference type="SAM" id="SignalP"/>
    </source>
</evidence>